<accession>A0A9P4NI87</accession>
<feature type="transmembrane region" description="Helical" evidence="2">
    <location>
        <begin position="235"/>
        <end position="254"/>
    </location>
</feature>
<keyword evidence="1" id="KW-0175">Coiled coil</keyword>
<evidence type="ECO:0000313" key="4">
    <source>
        <dbReference type="EMBL" id="KAF2422990.1"/>
    </source>
</evidence>
<feature type="transmembrane region" description="Helical" evidence="2">
    <location>
        <begin position="180"/>
        <end position="202"/>
    </location>
</feature>
<dbReference type="AlphaFoldDB" id="A0A9P4NI87"/>
<gene>
    <name evidence="4" type="ORF">EJ08DRAFT_725165</name>
</gene>
<feature type="coiled-coil region" evidence="1">
    <location>
        <begin position="38"/>
        <end position="65"/>
    </location>
</feature>
<evidence type="ECO:0000313" key="5">
    <source>
        <dbReference type="Proteomes" id="UP000800235"/>
    </source>
</evidence>
<evidence type="ECO:0000259" key="3">
    <source>
        <dbReference type="Pfam" id="PF20237"/>
    </source>
</evidence>
<keyword evidence="2" id="KW-0472">Membrane</keyword>
<dbReference type="InterPro" id="IPR046529">
    <property type="entry name" value="DUF6594"/>
</dbReference>
<evidence type="ECO:0000256" key="1">
    <source>
        <dbReference type="SAM" id="Coils"/>
    </source>
</evidence>
<protein>
    <recommendedName>
        <fullName evidence="3">DUF6594 domain-containing protein</fullName>
    </recommendedName>
</protein>
<dbReference type="OrthoDB" id="3533814at2759"/>
<comment type="caution">
    <text evidence="4">The sequence shown here is derived from an EMBL/GenBank/DDBJ whole genome shotgun (WGS) entry which is preliminary data.</text>
</comment>
<dbReference type="PANTHER" id="PTHR34502">
    <property type="entry name" value="DUF6594 DOMAIN-CONTAINING PROTEIN-RELATED"/>
    <property type="match status" value="1"/>
</dbReference>
<keyword evidence="2" id="KW-0812">Transmembrane</keyword>
<feature type="transmembrane region" description="Helical" evidence="2">
    <location>
        <begin position="208"/>
        <end position="228"/>
    </location>
</feature>
<dbReference type="EMBL" id="MU007086">
    <property type="protein sequence ID" value="KAF2422990.1"/>
    <property type="molecule type" value="Genomic_DNA"/>
</dbReference>
<dbReference type="Proteomes" id="UP000800235">
    <property type="component" value="Unassembled WGS sequence"/>
</dbReference>
<proteinExistence type="predicted"/>
<keyword evidence="5" id="KW-1185">Reference proteome</keyword>
<name>A0A9P4NI87_9PEZI</name>
<keyword evidence="2" id="KW-1133">Transmembrane helix</keyword>
<sequence length="267" mass="29711">MRKRYVPSFPSLAAFIASDRDRTTLIFKRFDRLAARNLLHLQSELAQLQKQLDVLDEKDASHMEQKQCLRNWDDFMAVVEGVACQKERFELSERIRRTMRDYSMVLKTFRSRFGDSKTYPTLGGTSADLYDDRDDLVVLNVDESPDRLTAFAQNHMTSLFATGETDGQVAYASDVYIARFVVICSILLATFLLIGAIIGLYIVQSPKARLGMIAVFTTLFAFGVGLLTNARRPEIFGATAAYAAVLVVFVSGNLGSAGTECVSLCAN</sequence>
<evidence type="ECO:0000256" key="2">
    <source>
        <dbReference type="SAM" id="Phobius"/>
    </source>
</evidence>
<reference evidence="4" key="1">
    <citation type="journal article" date="2020" name="Stud. Mycol.">
        <title>101 Dothideomycetes genomes: a test case for predicting lifestyles and emergence of pathogens.</title>
        <authorList>
            <person name="Haridas S."/>
            <person name="Albert R."/>
            <person name="Binder M."/>
            <person name="Bloem J."/>
            <person name="Labutti K."/>
            <person name="Salamov A."/>
            <person name="Andreopoulos B."/>
            <person name="Baker S."/>
            <person name="Barry K."/>
            <person name="Bills G."/>
            <person name="Bluhm B."/>
            <person name="Cannon C."/>
            <person name="Castanera R."/>
            <person name="Culley D."/>
            <person name="Daum C."/>
            <person name="Ezra D."/>
            <person name="Gonzalez J."/>
            <person name="Henrissat B."/>
            <person name="Kuo A."/>
            <person name="Liang C."/>
            <person name="Lipzen A."/>
            <person name="Lutzoni F."/>
            <person name="Magnuson J."/>
            <person name="Mondo S."/>
            <person name="Nolan M."/>
            <person name="Ohm R."/>
            <person name="Pangilinan J."/>
            <person name="Park H.-J."/>
            <person name="Ramirez L."/>
            <person name="Alfaro M."/>
            <person name="Sun H."/>
            <person name="Tritt A."/>
            <person name="Yoshinaga Y."/>
            <person name="Zwiers L.-H."/>
            <person name="Turgeon B."/>
            <person name="Goodwin S."/>
            <person name="Spatafora J."/>
            <person name="Crous P."/>
            <person name="Grigoriev I."/>
        </authorList>
    </citation>
    <scope>NUCLEOTIDE SEQUENCE</scope>
    <source>
        <strain evidence="4">CBS 130266</strain>
    </source>
</reference>
<organism evidence="4 5">
    <name type="scientific">Tothia fuscella</name>
    <dbReference type="NCBI Taxonomy" id="1048955"/>
    <lineage>
        <taxon>Eukaryota</taxon>
        <taxon>Fungi</taxon>
        <taxon>Dikarya</taxon>
        <taxon>Ascomycota</taxon>
        <taxon>Pezizomycotina</taxon>
        <taxon>Dothideomycetes</taxon>
        <taxon>Pleosporomycetidae</taxon>
        <taxon>Venturiales</taxon>
        <taxon>Cylindrosympodiaceae</taxon>
        <taxon>Tothia</taxon>
    </lineage>
</organism>
<dbReference type="PANTHER" id="PTHR34502:SF4">
    <property type="entry name" value="DUF6594 DOMAIN-CONTAINING PROTEIN"/>
    <property type="match status" value="1"/>
</dbReference>
<dbReference type="Pfam" id="PF20237">
    <property type="entry name" value="DUF6594"/>
    <property type="match status" value="1"/>
</dbReference>
<feature type="domain" description="DUF6594" evidence="3">
    <location>
        <begin position="9"/>
        <end position="247"/>
    </location>
</feature>